<accession>A0A6J4NG36</accession>
<dbReference type="PANTHER" id="PTHR33055">
    <property type="entry name" value="TRANSPOSASE FOR INSERTION SEQUENCE ELEMENT IS1111A"/>
    <property type="match status" value="1"/>
</dbReference>
<dbReference type="Pfam" id="PF02371">
    <property type="entry name" value="Transposase_20"/>
    <property type="match status" value="1"/>
</dbReference>
<evidence type="ECO:0000313" key="2">
    <source>
        <dbReference type="EMBL" id="CAA9386735.1"/>
    </source>
</evidence>
<feature type="domain" description="Transposase IS116/IS110/IS902 C-terminal" evidence="1">
    <location>
        <begin position="1"/>
        <end position="79"/>
    </location>
</feature>
<gene>
    <name evidence="2" type="ORF">AVDCRST_MAG01-01-273</name>
</gene>
<sequence>MGLVLTAEFLAEVGDPSRFGLADRLAAAADVGPRARARASGKVSYQRRARKGDRALERVFYRSAFCALSCHEPSQEYYRRKRVEGMRAQQTIIALARRRINVLWAMLRDGAISIYEDRTVSTT</sequence>
<reference evidence="2" key="1">
    <citation type="submission" date="2020-02" db="EMBL/GenBank/DDBJ databases">
        <authorList>
            <person name="Meier V. D."/>
        </authorList>
    </citation>
    <scope>NUCLEOTIDE SEQUENCE</scope>
    <source>
        <strain evidence="2">AVDCRST_MAG01</strain>
    </source>
</reference>
<dbReference type="InterPro" id="IPR003346">
    <property type="entry name" value="Transposase_20"/>
</dbReference>
<evidence type="ECO:0000259" key="1">
    <source>
        <dbReference type="Pfam" id="PF02371"/>
    </source>
</evidence>
<dbReference type="GO" id="GO:0006313">
    <property type="term" value="P:DNA transposition"/>
    <property type="evidence" value="ECO:0007669"/>
    <property type="project" value="InterPro"/>
</dbReference>
<protein>
    <submittedName>
        <fullName evidence="2">Mobile element protein</fullName>
    </submittedName>
</protein>
<dbReference type="EMBL" id="CADCUW010000042">
    <property type="protein sequence ID" value="CAA9386735.1"/>
    <property type="molecule type" value="Genomic_DNA"/>
</dbReference>
<proteinExistence type="predicted"/>
<dbReference type="AlphaFoldDB" id="A0A6J4NG36"/>
<name>A0A6J4NG36_9ACTN</name>
<dbReference type="GO" id="GO:0004803">
    <property type="term" value="F:transposase activity"/>
    <property type="evidence" value="ECO:0007669"/>
    <property type="project" value="InterPro"/>
</dbReference>
<dbReference type="InterPro" id="IPR047650">
    <property type="entry name" value="Transpos_IS110"/>
</dbReference>
<organism evidence="2">
    <name type="scientific">uncultured Rubrobacteraceae bacterium</name>
    <dbReference type="NCBI Taxonomy" id="349277"/>
    <lineage>
        <taxon>Bacteria</taxon>
        <taxon>Bacillati</taxon>
        <taxon>Actinomycetota</taxon>
        <taxon>Rubrobacteria</taxon>
        <taxon>Rubrobacterales</taxon>
        <taxon>Rubrobacteraceae</taxon>
        <taxon>environmental samples</taxon>
    </lineage>
</organism>
<dbReference type="GO" id="GO:0003677">
    <property type="term" value="F:DNA binding"/>
    <property type="evidence" value="ECO:0007669"/>
    <property type="project" value="InterPro"/>
</dbReference>
<dbReference type="PANTHER" id="PTHR33055:SF3">
    <property type="entry name" value="PUTATIVE TRANSPOSASE FOR IS117-RELATED"/>
    <property type="match status" value="1"/>
</dbReference>